<dbReference type="GO" id="GO:0004140">
    <property type="term" value="F:dephospho-CoA kinase activity"/>
    <property type="evidence" value="ECO:0007669"/>
    <property type="project" value="UniProtKB-UniRule"/>
</dbReference>
<comment type="similarity">
    <text evidence="1 5">Belongs to the CoaE family.</text>
</comment>
<dbReference type="UniPathway" id="UPA00241">
    <property type="reaction ID" value="UER00356"/>
</dbReference>
<dbReference type="Proteomes" id="UP000570514">
    <property type="component" value="Unassembled WGS sequence"/>
</dbReference>
<evidence type="ECO:0000256" key="3">
    <source>
        <dbReference type="ARBA" id="ARBA00022840"/>
    </source>
</evidence>
<dbReference type="Pfam" id="PF01121">
    <property type="entry name" value="CoaE"/>
    <property type="match status" value="1"/>
</dbReference>
<keyword evidence="8" id="KW-1185">Reference proteome</keyword>
<reference evidence="7 8" key="1">
    <citation type="submission" date="2020-03" db="EMBL/GenBank/DDBJ databases">
        <title>Genomic Encyclopedia of Type Strains, Phase IV (KMG-IV): sequencing the most valuable type-strain genomes for metagenomic binning, comparative biology and taxonomic classification.</title>
        <authorList>
            <person name="Goeker M."/>
        </authorList>
    </citation>
    <scope>NUCLEOTIDE SEQUENCE [LARGE SCALE GENOMIC DNA]</scope>
    <source>
        <strain evidence="7 8">DSM 19867</strain>
    </source>
</reference>
<comment type="function">
    <text evidence="5">Catalyzes the phosphorylation of the 3'-hydroxyl group of dephosphocoenzyme A to form coenzyme A.</text>
</comment>
<comment type="caution">
    <text evidence="7">The sequence shown here is derived from an EMBL/GenBank/DDBJ whole genome shotgun (WGS) entry which is preliminary data.</text>
</comment>
<comment type="caution">
    <text evidence="5">Lacks conserved residue(s) required for the propagation of feature annotation.</text>
</comment>
<evidence type="ECO:0000313" key="8">
    <source>
        <dbReference type="Proteomes" id="UP000570514"/>
    </source>
</evidence>
<comment type="subcellular location">
    <subcellularLocation>
        <location evidence="5">Cytoplasm</location>
    </subcellularLocation>
</comment>
<dbReference type="Gene3D" id="3.40.50.300">
    <property type="entry name" value="P-loop containing nucleotide triphosphate hydrolases"/>
    <property type="match status" value="1"/>
</dbReference>
<dbReference type="InterPro" id="IPR001977">
    <property type="entry name" value="Depp_CoAkinase"/>
</dbReference>
<dbReference type="InterPro" id="IPR027417">
    <property type="entry name" value="P-loop_NTPase"/>
</dbReference>
<dbReference type="NCBIfam" id="TIGR00152">
    <property type="entry name" value="dephospho-CoA kinase"/>
    <property type="match status" value="1"/>
</dbReference>
<comment type="pathway">
    <text evidence="5">Cofactor biosynthesis; coenzyme A biosynthesis; CoA from (R)-pantothenate: step 5/5.</text>
</comment>
<evidence type="ECO:0000256" key="6">
    <source>
        <dbReference type="NCBIfam" id="TIGR00152"/>
    </source>
</evidence>
<keyword evidence="3 5" id="KW-0067">ATP-binding</keyword>
<dbReference type="SUPFAM" id="SSF52540">
    <property type="entry name" value="P-loop containing nucleoside triphosphate hydrolases"/>
    <property type="match status" value="1"/>
</dbReference>
<keyword evidence="5 7" id="KW-0808">Transferase</keyword>
<evidence type="ECO:0000256" key="4">
    <source>
        <dbReference type="ARBA" id="ARBA00022993"/>
    </source>
</evidence>
<sequence length="185" mass="19802">MGKSETAKMFAALGIPVYDSDAAVHSLYAACGAAVEPIGKAFPGVVTEGRVDRAALSAALAKDPEGFARLEKIVHPLVAEKQRQFVAEAVAAKAEMVVLDIPLLFETGGDRRVDKVVVVSAPAEQQRARALARPGMTKEKFAQILARQMPDAEKRLLADYVVDTGQGLEHARGEVLKIVASLRQK</sequence>
<evidence type="ECO:0000256" key="5">
    <source>
        <dbReference type="HAMAP-Rule" id="MF_00376"/>
    </source>
</evidence>
<comment type="catalytic activity">
    <reaction evidence="5">
        <text>3'-dephospho-CoA + ATP = ADP + CoA + H(+)</text>
        <dbReference type="Rhea" id="RHEA:18245"/>
        <dbReference type="ChEBI" id="CHEBI:15378"/>
        <dbReference type="ChEBI" id="CHEBI:30616"/>
        <dbReference type="ChEBI" id="CHEBI:57287"/>
        <dbReference type="ChEBI" id="CHEBI:57328"/>
        <dbReference type="ChEBI" id="CHEBI:456216"/>
        <dbReference type="EC" id="2.7.1.24"/>
    </reaction>
</comment>
<dbReference type="GO" id="GO:0005524">
    <property type="term" value="F:ATP binding"/>
    <property type="evidence" value="ECO:0007669"/>
    <property type="project" value="UniProtKB-UniRule"/>
</dbReference>
<dbReference type="EC" id="2.7.1.24" evidence="5 6"/>
<evidence type="ECO:0000313" key="7">
    <source>
        <dbReference type="EMBL" id="NIK88176.1"/>
    </source>
</evidence>
<evidence type="ECO:0000256" key="1">
    <source>
        <dbReference type="ARBA" id="ARBA00009018"/>
    </source>
</evidence>
<protein>
    <recommendedName>
        <fullName evidence="5 6">Dephospho-CoA kinase</fullName>
        <ecNumber evidence="5 6">2.7.1.24</ecNumber>
    </recommendedName>
    <alternativeName>
        <fullName evidence="5">Dephosphocoenzyme A kinase</fullName>
    </alternativeName>
</protein>
<dbReference type="PANTHER" id="PTHR10695:SF46">
    <property type="entry name" value="BIFUNCTIONAL COENZYME A SYNTHASE-RELATED"/>
    <property type="match status" value="1"/>
</dbReference>
<keyword evidence="4 5" id="KW-0173">Coenzyme A biosynthesis</keyword>
<accession>A0A846MXQ9</accession>
<keyword evidence="5" id="KW-0963">Cytoplasm</keyword>
<dbReference type="PANTHER" id="PTHR10695">
    <property type="entry name" value="DEPHOSPHO-COA KINASE-RELATED"/>
    <property type="match status" value="1"/>
</dbReference>
<name>A0A846MXQ9_9PROT</name>
<dbReference type="EMBL" id="JAASRM010000001">
    <property type="protein sequence ID" value="NIK88176.1"/>
    <property type="molecule type" value="Genomic_DNA"/>
</dbReference>
<keyword evidence="5 7" id="KW-0418">Kinase</keyword>
<dbReference type="GO" id="GO:0005737">
    <property type="term" value="C:cytoplasm"/>
    <property type="evidence" value="ECO:0007669"/>
    <property type="project" value="UniProtKB-SubCell"/>
</dbReference>
<dbReference type="CDD" id="cd02022">
    <property type="entry name" value="DPCK"/>
    <property type="match status" value="1"/>
</dbReference>
<keyword evidence="2 5" id="KW-0547">Nucleotide-binding</keyword>
<dbReference type="GO" id="GO:0015937">
    <property type="term" value="P:coenzyme A biosynthetic process"/>
    <property type="evidence" value="ECO:0007669"/>
    <property type="project" value="UniProtKB-UniRule"/>
</dbReference>
<dbReference type="PROSITE" id="PS51219">
    <property type="entry name" value="DPCK"/>
    <property type="match status" value="1"/>
</dbReference>
<evidence type="ECO:0000256" key="2">
    <source>
        <dbReference type="ARBA" id="ARBA00022741"/>
    </source>
</evidence>
<dbReference type="HAMAP" id="MF_00376">
    <property type="entry name" value="Dephospho_CoA_kinase"/>
    <property type="match status" value="1"/>
</dbReference>
<dbReference type="AlphaFoldDB" id="A0A846MXQ9"/>
<proteinExistence type="inferred from homology"/>
<organism evidence="7 8">
    <name type="scientific">Rhizomicrobium palustre</name>
    <dbReference type="NCBI Taxonomy" id="189966"/>
    <lineage>
        <taxon>Bacteria</taxon>
        <taxon>Pseudomonadati</taxon>
        <taxon>Pseudomonadota</taxon>
        <taxon>Alphaproteobacteria</taxon>
        <taxon>Micropepsales</taxon>
        <taxon>Micropepsaceae</taxon>
        <taxon>Rhizomicrobium</taxon>
    </lineage>
</organism>
<gene>
    <name evidence="5" type="primary">coaE</name>
    <name evidence="7" type="ORF">FHS83_001494</name>
</gene>